<accession>A0ABV6QL46</accession>
<dbReference type="InterPro" id="IPR036412">
    <property type="entry name" value="HAD-like_sf"/>
</dbReference>
<dbReference type="Proteomes" id="UP001589890">
    <property type="component" value="Unassembled WGS sequence"/>
</dbReference>
<keyword evidence="3" id="KW-1185">Reference proteome</keyword>
<dbReference type="InterPro" id="IPR023214">
    <property type="entry name" value="HAD_sf"/>
</dbReference>
<name>A0ABV6QL46_9ACTN</name>
<gene>
    <name evidence="2" type="ORF">ACFFGN_14900</name>
</gene>
<keyword evidence="1" id="KW-0732">Signal</keyword>
<evidence type="ECO:0000313" key="2">
    <source>
        <dbReference type="EMBL" id="MFC0625366.1"/>
    </source>
</evidence>
<organism evidence="2 3">
    <name type="scientific">Kribbella deserti</name>
    <dbReference type="NCBI Taxonomy" id="1926257"/>
    <lineage>
        <taxon>Bacteria</taxon>
        <taxon>Bacillati</taxon>
        <taxon>Actinomycetota</taxon>
        <taxon>Actinomycetes</taxon>
        <taxon>Propionibacteriales</taxon>
        <taxon>Kribbellaceae</taxon>
        <taxon>Kribbella</taxon>
    </lineage>
</organism>
<evidence type="ECO:0000256" key="1">
    <source>
        <dbReference type="ARBA" id="ARBA00022729"/>
    </source>
</evidence>
<protein>
    <submittedName>
        <fullName evidence="2">HAD family acid phosphatase</fullName>
    </submittedName>
</protein>
<comment type="caution">
    <text evidence="2">The sequence shown here is derived from an EMBL/GenBank/DDBJ whole genome shotgun (WGS) entry which is preliminary data.</text>
</comment>
<sequence>MPESDEKPFAVLDIDATLSDTRHRLHFIKQRPKDWDGFFAAGKNDEVLPEGHAVATSLARGHDIIYLTGRPERIRKDTLDWLKKNGFPPGRLLMRGNVDRRPSVVMKLEKLARLAAERKIAVLVDDDVAVVRGAEKAGYTVLHADWALDEEVQPTLFEAQETEGRT</sequence>
<proteinExistence type="predicted"/>
<dbReference type="InterPro" id="IPR005519">
    <property type="entry name" value="Acid_phosphat_B-like"/>
</dbReference>
<dbReference type="RefSeq" id="WP_380047705.1">
    <property type="nucleotide sequence ID" value="NZ_JBHLTC010000018.1"/>
</dbReference>
<dbReference type="EMBL" id="JBHLTC010000018">
    <property type="protein sequence ID" value="MFC0625366.1"/>
    <property type="molecule type" value="Genomic_DNA"/>
</dbReference>
<dbReference type="Pfam" id="PF03767">
    <property type="entry name" value="Acid_phosphat_B"/>
    <property type="match status" value="1"/>
</dbReference>
<dbReference type="Gene3D" id="3.40.50.1000">
    <property type="entry name" value="HAD superfamily/HAD-like"/>
    <property type="match status" value="1"/>
</dbReference>
<reference evidence="2 3" key="1">
    <citation type="submission" date="2024-09" db="EMBL/GenBank/DDBJ databases">
        <authorList>
            <person name="Sun Q."/>
            <person name="Mori K."/>
        </authorList>
    </citation>
    <scope>NUCLEOTIDE SEQUENCE [LARGE SCALE GENOMIC DNA]</scope>
    <source>
        <strain evidence="2 3">CGMCC 1.15906</strain>
    </source>
</reference>
<evidence type="ECO:0000313" key="3">
    <source>
        <dbReference type="Proteomes" id="UP001589890"/>
    </source>
</evidence>
<dbReference type="SUPFAM" id="SSF56784">
    <property type="entry name" value="HAD-like"/>
    <property type="match status" value="1"/>
</dbReference>